<name>A0ABY0C2G4_9GAMM</name>
<evidence type="ECO:0000313" key="1">
    <source>
        <dbReference type="EMBL" id="RUO31793.1"/>
    </source>
</evidence>
<organism evidence="1 2">
    <name type="scientific">Aliidiomarina sedimenti</name>
    <dbReference type="NCBI Taxonomy" id="1933879"/>
    <lineage>
        <taxon>Bacteria</taxon>
        <taxon>Pseudomonadati</taxon>
        <taxon>Pseudomonadota</taxon>
        <taxon>Gammaproteobacteria</taxon>
        <taxon>Alteromonadales</taxon>
        <taxon>Idiomarinaceae</taxon>
        <taxon>Aliidiomarina</taxon>
    </lineage>
</organism>
<dbReference type="EMBL" id="PIPN01000001">
    <property type="protein sequence ID" value="RUO31793.1"/>
    <property type="molecule type" value="Genomic_DNA"/>
</dbReference>
<keyword evidence="2" id="KW-1185">Reference proteome</keyword>
<accession>A0ABY0C2G4</accession>
<evidence type="ECO:0000313" key="2">
    <source>
        <dbReference type="Proteomes" id="UP000287410"/>
    </source>
</evidence>
<proteinExistence type="predicted"/>
<gene>
    <name evidence="1" type="ORF">CWE12_01985</name>
</gene>
<dbReference type="RefSeq" id="WP_126787973.1">
    <property type="nucleotide sequence ID" value="NZ_PIPN01000001.1"/>
</dbReference>
<sequence>MTRQFTFALVFSPAELERRYYREGLENIVVTTEQGLRVQLPLRRFVPFITGHGIRGHFLLTLDAHNRFISLQKTNDI</sequence>
<dbReference type="Pfam" id="PF11197">
    <property type="entry name" value="DUF2835"/>
    <property type="match status" value="1"/>
</dbReference>
<comment type="caution">
    <text evidence="1">The sequence shown here is derived from an EMBL/GenBank/DDBJ whole genome shotgun (WGS) entry which is preliminary data.</text>
</comment>
<dbReference type="Proteomes" id="UP000287410">
    <property type="component" value="Unassembled WGS sequence"/>
</dbReference>
<reference evidence="1 2" key="1">
    <citation type="journal article" date="2018" name="Front. Microbiol.">
        <title>Genome-Based Analysis Reveals the Taxonomy and Diversity of the Family Idiomarinaceae.</title>
        <authorList>
            <person name="Liu Y."/>
            <person name="Lai Q."/>
            <person name="Shao Z."/>
        </authorList>
    </citation>
    <scope>NUCLEOTIDE SEQUENCE [LARGE SCALE GENOMIC DNA]</scope>
    <source>
        <strain evidence="1 2">GBSy1</strain>
    </source>
</reference>
<dbReference type="InterPro" id="IPR021363">
    <property type="entry name" value="DUF2835"/>
</dbReference>
<protein>
    <submittedName>
        <fullName evidence="1">DUF2835 domain-containing protein</fullName>
    </submittedName>
</protein>